<dbReference type="GO" id="GO:0005737">
    <property type="term" value="C:cytoplasm"/>
    <property type="evidence" value="ECO:0007669"/>
    <property type="project" value="UniProtKB-SubCell"/>
</dbReference>
<comment type="subcellular location">
    <subcellularLocation>
        <location evidence="1">Cytoplasm</location>
    </subcellularLocation>
</comment>
<dbReference type="SUPFAM" id="SSF54768">
    <property type="entry name" value="dsRNA-binding domain-like"/>
    <property type="match status" value="3"/>
</dbReference>
<dbReference type="SMART" id="SM00358">
    <property type="entry name" value="DSRM"/>
    <property type="match status" value="3"/>
</dbReference>
<feature type="compositionally biased region" description="Low complexity" evidence="6">
    <location>
        <begin position="22"/>
        <end position="45"/>
    </location>
</feature>
<proteinExistence type="evidence at transcript level"/>
<feature type="compositionally biased region" description="Polar residues" evidence="6">
    <location>
        <begin position="46"/>
        <end position="60"/>
    </location>
</feature>
<dbReference type="Pfam" id="PF20965">
    <property type="entry name" value="DZF_C"/>
    <property type="match status" value="1"/>
</dbReference>
<organism evidence="9">
    <name type="scientific">Phallusia mammillata</name>
    <dbReference type="NCBI Taxonomy" id="59560"/>
    <lineage>
        <taxon>Eukaryota</taxon>
        <taxon>Metazoa</taxon>
        <taxon>Chordata</taxon>
        <taxon>Tunicata</taxon>
        <taxon>Ascidiacea</taxon>
        <taxon>Phlebobranchia</taxon>
        <taxon>Ascidiidae</taxon>
        <taxon>Phallusia</taxon>
    </lineage>
</organism>
<dbReference type="InterPro" id="IPR044446">
    <property type="entry name" value="DHX9_DSRM_2"/>
</dbReference>
<evidence type="ECO:0000256" key="6">
    <source>
        <dbReference type="SAM" id="MobiDB-lite"/>
    </source>
</evidence>
<feature type="domain" description="DRBM" evidence="7">
    <location>
        <begin position="243"/>
        <end position="311"/>
    </location>
</feature>
<feature type="region of interest" description="Disordered" evidence="6">
    <location>
        <begin position="181"/>
        <end position="234"/>
    </location>
</feature>
<dbReference type="PANTHER" id="PTHR45762">
    <property type="entry name" value="ZINC FINGER RNA-BINDING PROTEIN"/>
    <property type="match status" value="1"/>
</dbReference>
<dbReference type="InterPro" id="IPR006561">
    <property type="entry name" value="DZF_dom"/>
</dbReference>
<dbReference type="Pfam" id="PF07528">
    <property type="entry name" value="DZF_N"/>
    <property type="match status" value="1"/>
</dbReference>
<dbReference type="CDD" id="cd19854">
    <property type="entry name" value="DSRM_DHX9_rpt1"/>
    <property type="match status" value="1"/>
</dbReference>
<feature type="region of interest" description="Disordered" evidence="6">
    <location>
        <begin position="98"/>
        <end position="122"/>
    </location>
</feature>
<dbReference type="AlphaFoldDB" id="A0A6F9DI36"/>
<reference evidence="9" key="1">
    <citation type="submission" date="2020-04" db="EMBL/GenBank/DDBJ databases">
        <authorList>
            <person name="Neveu A P."/>
        </authorList>
    </citation>
    <scope>NUCLEOTIDE SEQUENCE</scope>
    <source>
        <tissue evidence="9">Whole embryo</tissue>
    </source>
</reference>
<feature type="compositionally biased region" description="Low complexity" evidence="6">
    <location>
        <begin position="463"/>
        <end position="477"/>
    </location>
</feature>
<keyword evidence="4" id="KW-0238">DNA-binding</keyword>
<feature type="region of interest" description="Disordered" evidence="6">
    <location>
        <begin position="451"/>
        <end position="486"/>
    </location>
</feature>
<keyword evidence="3" id="KW-0677">Repeat</keyword>
<dbReference type="Gene3D" id="3.30.460.10">
    <property type="entry name" value="Beta Polymerase, domain 2"/>
    <property type="match status" value="1"/>
</dbReference>
<dbReference type="GO" id="GO:0003725">
    <property type="term" value="F:double-stranded RNA binding"/>
    <property type="evidence" value="ECO:0007669"/>
    <property type="project" value="InterPro"/>
</dbReference>
<dbReference type="Pfam" id="PF00035">
    <property type="entry name" value="dsrm"/>
    <property type="match status" value="3"/>
</dbReference>
<evidence type="ECO:0000256" key="3">
    <source>
        <dbReference type="ARBA" id="ARBA00022737"/>
    </source>
</evidence>
<dbReference type="GO" id="GO:0003677">
    <property type="term" value="F:DNA binding"/>
    <property type="evidence" value="ECO:0007669"/>
    <property type="project" value="UniProtKB-KW"/>
</dbReference>
<feature type="domain" description="DRBM" evidence="7">
    <location>
        <begin position="361"/>
        <end position="433"/>
    </location>
</feature>
<feature type="compositionally biased region" description="Gly residues" evidence="6">
    <location>
        <begin position="182"/>
        <end position="225"/>
    </location>
</feature>
<dbReference type="PROSITE" id="PS50137">
    <property type="entry name" value="DS_RBD"/>
    <property type="match status" value="2"/>
</dbReference>
<dbReference type="InterPro" id="IPR049402">
    <property type="entry name" value="DZF_dom_C"/>
</dbReference>
<evidence type="ECO:0000256" key="2">
    <source>
        <dbReference type="ARBA" id="ARBA00022490"/>
    </source>
</evidence>
<evidence type="ECO:0000256" key="5">
    <source>
        <dbReference type="PROSITE-ProRule" id="PRU00266"/>
    </source>
</evidence>
<evidence type="ECO:0000259" key="8">
    <source>
        <dbReference type="PROSITE" id="PS51703"/>
    </source>
</evidence>
<dbReference type="FunFam" id="1.10.1410.40:FF:000001">
    <property type="entry name" value="interleukin enhancer-binding factor 3 isoform X1"/>
    <property type="match status" value="1"/>
</dbReference>
<keyword evidence="5" id="KW-0694">RNA-binding</keyword>
<dbReference type="CDD" id="cd19855">
    <property type="entry name" value="DSRM_DHX9_rpt2"/>
    <property type="match status" value="2"/>
</dbReference>
<dbReference type="PROSITE" id="PS51703">
    <property type="entry name" value="DZF"/>
    <property type="match status" value="1"/>
</dbReference>
<dbReference type="Gene3D" id="3.30.160.20">
    <property type="match status" value="3"/>
</dbReference>
<dbReference type="GO" id="GO:0003727">
    <property type="term" value="F:single-stranded RNA binding"/>
    <property type="evidence" value="ECO:0007669"/>
    <property type="project" value="TreeGrafter"/>
</dbReference>
<dbReference type="EMBL" id="LR786786">
    <property type="protein sequence ID" value="CAB3262648.1"/>
    <property type="molecule type" value="mRNA"/>
</dbReference>
<protein>
    <submittedName>
        <fullName evidence="9">Uncharacterized protein LOC100181347</fullName>
    </submittedName>
</protein>
<dbReference type="GO" id="GO:0071011">
    <property type="term" value="C:precatalytic spliceosome"/>
    <property type="evidence" value="ECO:0007669"/>
    <property type="project" value="TreeGrafter"/>
</dbReference>
<evidence type="ECO:0000259" key="7">
    <source>
        <dbReference type="PROSITE" id="PS50137"/>
    </source>
</evidence>
<dbReference type="InterPro" id="IPR049401">
    <property type="entry name" value="DZF_dom_N"/>
</dbReference>
<accession>A0A6F9DI36</accession>
<dbReference type="PANTHER" id="PTHR45762:SF3">
    <property type="entry name" value="ZINC-FINGER PROTEIN AT 72D, ISOFORM B"/>
    <property type="match status" value="1"/>
</dbReference>
<evidence type="ECO:0000256" key="4">
    <source>
        <dbReference type="ARBA" id="ARBA00023125"/>
    </source>
</evidence>
<keyword evidence="2" id="KW-0963">Cytoplasm</keyword>
<dbReference type="InterPro" id="IPR014720">
    <property type="entry name" value="dsRBD_dom"/>
</dbReference>
<dbReference type="FunFam" id="3.30.160.20:FF:000028">
    <property type="entry name" value="ATP-dependent RNA helicase A"/>
    <property type="match status" value="2"/>
</dbReference>
<gene>
    <name evidence="9" type="primary">LOC100181347</name>
</gene>
<evidence type="ECO:0000313" key="9">
    <source>
        <dbReference type="EMBL" id="CAB3262648.1"/>
    </source>
</evidence>
<evidence type="ECO:0000256" key="1">
    <source>
        <dbReference type="ARBA" id="ARBA00004496"/>
    </source>
</evidence>
<dbReference type="SMART" id="SM00572">
    <property type="entry name" value="DZF"/>
    <property type="match status" value="1"/>
</dbReference>
<dbReference type="InterPro" id="IPR043519">
    <property type="entry name" value="NT_sf"/>
</dbReference>
<name>A0A6F9DI36_9ASCI</name>
<dbReference type="FunFam" id="3.30.460.10:FF:000010">
    <property type="entry name" value="Zinc finger RNA-binding protein 2"/>
    <property type="match status" value="1"/>
</dbReference>
<feature type="region of interest" description="Disordered" evidence="6">
    <location>
        <begin position="8"/>
        <end position="61"/>
    </location>
</feature>
<sequence>MSGFFVHGGTQYPFGQGPQTQPNAATSSNNSFFSNNNFTSNPSTTDGFSQPSSSQYSFHQPASISSSTGYSSSFSSSYNSGSANAGYGNSNRSGTVATSSFGGNNNQNYNNQSANSMHSSSNYSGGNTFGGSKNSNYGYNFSGGKTSYGGSYNSGSYDQFQPTQSSYEKALYNAANQYYGNRRGGSSGGGRGGRGSFGGGGGGRGRGSAGGGRGSFGGGGGGSSGGKTTFQQNTGPKAIKATEIKAYLYAWCGQRKLKPEYEITPKGQPPHVMFACRLHINGLDYIAEVEAPNKRDSQSKAAWDFCENLVKVGYMKTSELPPKPMEPIPKSQSGPITKAVGSLEPETAQEVEKNGGWTLTNCRQRLNQFCQREHMSPDFKHETTGPEHARIFICDLQITVKSLQRDFVAKERGSNKKQATAVCALSMVRQLYSAGLIEKFGDPIKHVSRGSLLGGKQAPADPAVPTSPSPTNTTATPGQKRKAEDKEVATDAVDENGNWTVDNCRQRLNQFCQSHNIPCDVIYAEEGVPGSRTYTASLNLKVKQEDHDNDKELTAVSTANTKKAAAQGCALQLLSQLYKLTLVEANNVPAQSSNKKKPTKARPLMDTSPYPNYGFPSFGAPGFAVGPHPMFGHNMMRRTPLQDLYINEKHKSIYPTEHNLDCIQRTVRTIEVALKEVSEAVSEAEVVEGIVIKEEPDTEIKKKQKLQGIMRVGSLAKGLLLRGETKVSLVLLCQDAPTAKILARVAQLLPKHIQEHPGDTLTVETATADAAIVVKNNIIKTEEHPGLTVTVIIHLTSPVVRTPKEEATKDPPGSLNKDKCLHALAELRHAKWFQACATSIPSCVIIIRILMEMKRREQKLAALSNWTIELIVEKALGTSPVPISLGSSFLRVLECISAGILLPGFGGIVDPCEREEIDATQGLTNQEREDITEVAQVALRLFTFRQPGKVLGMEPLPKTDWMTRKTDVDKLM</sequence>
<dbReference type="PROSITE" id="PS50152">
    <property type="entry name" value="25A_SYNTH_3"/>
    <property type="match status" value="1"/>
</dbReference>
<feature type="domain" description="DZF" evidence="8">
    <location>
        <begin position="621"/>
        <end position="972"/>
    </location>
</feature>
<dbReference type="Gene3D" id="1.10.1410.40">
    <property type="match status" value="1"/>
</dbReference>
<dbReference type="InterPro" id="IPR044445">
    <property type="entry name" value="DHX9_DSRM_1"/>
</dbReference>